<dbReference type="RefSeq" id="XP_005819391.1">
    <property type="nucleotide sequence ID" value="XM_005819334.1"/>
</dbReference>
<feature type="region of interest" description="Disordered" evidence="1">
    <location>
        <begin position="118"/>
        <end position="160"/>
    </location>
</feature>
<dbReference type="GeneID" id="17289150"/>
<dbReference type="Proteomes" id="UP000011087">
    <property type="component" value="Unassembled WGS sequence"/>
</dbReference>
<dbReference type="HOGENOM" id="CLU_567979_0_0_1"/>
<feature type="compositionally biased region" description="Basic and acidic residues" evidence="1">
    <location>
        <begin position="36"/>
        <end position="46"/>
    </location>
</feature>
<feature type="compositionally biased region" description="Basic and acidic residues" evidence="1">
    <location>
        <begin position="200"/>
        <end position="210"/>
    </location>
</feature>
<sequence>MSVSTEKRCCARCGTEKTIQDELDRMKEYVNVGERRGTFERKELKSAKKRRKGGGEGGAEEGKRRRIDALVTEGSAVVPKRQAGSRDSGMPLVLRSLPPVGLLTRDELASFFKIPRGPVGSAGPRDPKRLGNVGGGQEVMSQVSSVSSNARQGIRRGGEGLNSGAVVEVAPAPAVSGGVDRDVGAGRVSPSSEVGLSGVDRVEEVWRRSNDGNGGGNGGRTEGAMDSRDEDMSRWLDNMSIKSGTKSSERDRRELKRVTSLQVGVEEDFERKFFAFWDAFMEMLMGVVRSGGEMPQHSDWEQYAEAYRESLGDLSDRLDGLEREIQGYAGLQVLYRLDGLRIEERTRAFVNSQVYQDTGRALRAFFGECLGMLTGFWGPDVLRFVKKVLVQLSLQYVLMKHMRGWRRGADLVRYRSSMYLRARYNLMGLELLFESKVFRVLFPEVSVGQRVIEQAEFQRQHARVQQSLEVVKKMYGKVFTG</sequence>
<dbReference type="EnsemblProtists" id="EKX32411">
    <property type="protein sequence ID" value="EKX32411"/>
    <property type="gene ID" value="GUITHDRAFT_121415"/>
</dbReference>
<dbReference type="PaxDb" id="55529-EKX32411"/>
<proteinExistence type="predicted"/>
<name>L1I827_GUITC</name>
<keyword evidence="4" id="KW-1185">Reference proteome</keyword>
<evidence type="ECO:0000313" key="2">
    <source>
        <dbReference type="EMBL" id="EKX32411.1"/>
    </source>
</evidence>
<evidence type="ECO:0000313" key="4">
    <source>
        <dbReference type="Proteomes" id="UP000011087"/>
    </source>
</evidence>
<feature type="compositionally biased region" description="Low complexity" evidence="1">
    <location>
        <begin position="138"/>
        <end position="148"/>
    </location>
</feature>
<dbReference type="AlphaFoldDB" id="L1I827"/>
<evidence type="ECO:0000256" key="1">
    <source>
        <dbReference type="SAM" id="MobiDB-lite"/>
    </source>
</evidence>
<gene>
    <name evidence="2" type="ORF">GUITHDRAFT_121415</name>
</gene>
<feature type="region of interest" description="Disordered" evidence="1">
    <location>
        <begin position="36"/>
        <end position="90"/>
    </location>
</feature>
<feature type="region of interest" description="Disordered" evidence="1">
    <location>
        <begin position="175"/>
        <end position="228"/>
    </location>
</feature>
<reference evidence="3" key="3">
    <citation type="submission" date="2016-03" db="UniProtKB">
        <authorList>
            <consortium name="EnsemblProtists"/>
        </authorList>
    </citation>
    <scope>IDENTIFICATION</scope>
</reference>
<protein>
    <submittedName>
        <fullName evidence="2 3">Uncharacterized protein</fullName>
    </submittedName>
</protein>
<reference evidence="4" key="2">
    <citation type="submission" date="2012-11" db="EMBL/GenBank/DDBJ databases">
        <authorList>
            <person name="Kuo A."/>
            <person name="Curtis B.A."/>
            <person name="Tanifuji G."/>
            <person name="Burki F."/>
            <person name="Gruber A."/>
            <person name="Irimia M."/>
            <person name="Maruyama S."/>
            <person name="Arias M.C."/>
            <person name="Ball S.G."/>
            <person name="Gile G.H."/>
            <person name="Hirakawa Y."/>
            <person name="Hopkins J.F."/>
            <person name="Rensing S.A."/>
            <person name="Schmutz J."/>
            <person name="Symeonidi A."/>
            <person name="Elias M."/>
            <person name="Eveleigh R.J."/>
            <person name="Herman E.K."/>
            <person name="Klute M.J."/>
            <person name="Nakayama T."/>
            <person name="Obornik M."/>
            <person name="Reyes-Prieto A."/>
            <person name="Armbrust E.V."/>
            <person name="Aves S.J."/>
            <person name="Beiko R.G."/>
            <person name="Coutinho P."/>
            <person name="Dacks J.B."/>
            <person name="Durnford D.G."/>
            <person name="Fast N.M."/>
            <person name="Green B.R."/>
            <person name="Grisdale C."/>
            <person name="Hempe F."/>
            <person name="Henrissat B."/>
            <person name="Hoppner M.P."/>
            <person name="Ishida K.-I."/>
            <person name="Kim E."/>
            <person name="Koreny L."/>
            <person name="Kroth P.G."/>
            <person name="Liu Y."/>
            <person name="Malik S.-B."/>
            <person name="Maier U.G."/>
            <person name="McRose D."/>
            <person name="Mock T."/>
            <person name="Neilson J.A."/>
            <person name="Onodera N.T."/>
            <person name="Poole A.M."/>
            <person name="Pritham E.J."/>
            <person name="Richards T.A."/>
            <person name="Rocap G."/>
            <person name="Roy S.W."/>
            <person name="Sarai C."/>
            <person name="Schaack S."/>
            <person name="Shirato S."/>
            <person name="Slamovits C.H."/>
            <person name="Spencer D.F."/>
            <person name="Suzuki S."/>
            <person name="Worden A.Z."/>
            <person name="Zauner S."/>
            <person name="Barry K."/>
            <person name="Bell C."/>
            <person name="Bharti A.K."/>
            <person name="Crow J.A."/>
            <person name="Grimwood J."/>
            <person name="Kramer R."/>
            <person name="Lindquist E."/>
            <person name="Lucas S."/>
            <person name="Salamov A."/>
            <person name="McFadden G.I."/>
            <person name="Lane C.E."/>
            <person name="Keeling P.J."/>
            <person name="Gray M.W."/>
            <person name="Grigoriev I.V."/>
            <person name="Archibald J.M."/>
        </authorList>
    </citation>
    <scope>NUCLEOTIDE SEQUENCE</scope>
    <source>
        <strain evidence="4">CCMP2712</strain>
    </source>
</reference>
<accession>L1I827</accession>
<dbReference type="KEGG" id="gtt:GUITHDRAFT_121415"/>
<evidence type="ECO:0000313" key="3">
    <source>
        <dbReference type="EnsemblProtists" id="EKX32411"/>
    </source>
</evidence>
<dbReference type="EMBL" id="JH993191">
    <property type="protein sequence ID" value="EKX32411.1"/>
    <property type="molecule type" value="Genomic_DNA"/>
</dbReference>
<organism evidence="2">
    <name type="scientific">Guillardia theta (strain CCMP2712)</name>
    <name type="common">Cryptophyte</name>
    <dbReference type="NCBI Taxonomy" id="905079"/>
    <lineage>
        <taxon>Eukaryota</taxon>
        <taxon>Cryptophyceae</taxon>
        <taxon>Pyrenomonadales</taxon>
        <taxon>Geminigeraceae</taxon>
        <taxon>Guillardia</taxon>
    </lineage>
</organism>
<reference evidence="2 4" key="1">
    <citation type="journal article" date="2012" name="Nature">
        <title>Algal genomes reveal evolutionary mosaicism and the fate of nucleomorphs.</title>
        <authorList>
            <consortium name="DOE Joint Genome Institute"/>
            <person name="Curtis B.A."/>
            <person name="Tanifuji G."/>
            <person name="Burki F."/>
            <person name="Gruber A."/>
            <person name="Irimia M."/>
            <person name="Maruyama S."/>
            <person name="Arias M.C."/>
            <person name="Ball S.G."/>
            <person name="Gile G.H."/>
            <person name="Hirakawa Y."/>
            <person name="Hopkins J.F."/>
            <person name="Kuo A."/>
            <person name="Rensing S.A."/>
            <person name="Schmutz J."/>
            <person name="Symeonidi A."/>
            <person name="Elias M."/>
            <person name="Eveleigh R.J."/>
            <person name="Herman E.K."/>
            <person name="Klute M.J."/>
            <person name="Nakayama T."/>
            <person name="Obornik M."/>
            <person name="Reyes-Prieto A."/>
            <person name="Armbrust E.V."/>
            <person name="Aves S.J."/>
            <person name="Beiko R.G."/>
            <person name="Coutinho P."/>
            <person name="Dacks J.B."/>
            <person name="Durnford D.G."/>
            <person name="Fast N.M."/>
            <person name="Green B.R."/>
            <person name="Grisdale C.J."/>
            <person name="Hempel F."/>
            <person name="Henrissat B."/>
            <person name="Hoppner M.P."/>
            <person name="Ishida K."/>
            <person name="Kim E."/>
            <person name="Koreny L."/>
            <person name="Kroth P.G."/>
            <person name="Liu Y."/>
            <person name="Malik S.B."/>
            <person name="Maier U.G."/>
            <person name="McRose D."/>
            <person name="Mock T."/>
            <person name="Neilson J.A."/>
            <person name="Onodera N.T."/>
            <person name="Poole A.M."/>
            <person name="Pritham E.J."/>
            <person name="Richards T.A."/>
            <person name="Rocap G."/>
            <person name="Roy S.W."/>
            <person name="Sarai C."/>
            <person name="Schaack S."/>
            <person name="Shirato S."/>
            <person name="Slamovits C.H."/>
            <person name="Spencer D.F."/>
            <person name="Suzuki S."/>
            <person name="Worden A.Z."/>
            <person name="Zauner S."/>
            <person name="Barry K."/>
            <person name="Bell C."/>
            <person name="Bharti A.K."/>
            <person name="Crow J.A."/>
            <person name="Grimwood J."/>
            <person name="Kramer R."/>
            <person name="Lindquist E."/>
            <person name="Lucas S."/>
            <person name="Salamov A."/>
            <person name="McFadden G.I."/>
            <person name="Lane C.E."/>
            <person name="Keeling P.J."/>
            <person name="Gray M.W."/>
            <person name="Grigoriev I.V."/>
            <person name="Archibald J.M."/>
        </authorList>
    </citation>
    <scope>NUCLEOTIDE SEQUENCE</scope>
    <source>
        <strain evidence="2 4">CCMP2712</strain>
    </source>
</reference>
<feature type="compositionally biased region" description="Gly residues" evidence="1">
    <location>
        <begin position="212"/>
        <end position="221"/>
    </location>
</feature>
<feature type="region of interest" description="Disordered" evidence="1">
    <location>
        <begin position="234"/>
        <end position="253"/>
    </location>
</feature>